<sequence length="138" mass="14733">MKRLLLLATALFGLALAAHAQDAVFITNTATTDASLGADDVKAILLGNKTKWESGGVIKLVVLTEGAVNDKVIRDHTQRSADQFDKYWKKLVFTGKGMPPASAKTDADVIDYVSKNPGSLGYVAKESATDKVKVIAIK</sequence>
<dbReference type="OrthoDB" id="196985at2"/>
<evidence type="ECO:0000313" key="2">
    <source>
        <dbReference type="EMBL" id="ATC63683.1"/>
    </source>
</evidence>
<dbReference type="Gene3D" id="3.40.190.10">
    <property type="entry name" value="Periplasmic binding protein-like II"/>
    <property type="match status" value="1"/>
</dbReference>
<gene>
    <name evidence="2" type="ORF">CMV30_06800</name>
</gene>
<feature type="chain" id="PRO_5012471138" evidence="1">
    <location>
        <begin position="21"/>
        <end position="138"/>
    </location>
</feature>
<feature type="signal peptide" evidence="1">
    <location>
        <begin position="1"/>
        <end position="20"/>
    </location>
</feature>
<dbReference type="AlphaFoldDB" id="A0A290Q5H2"/>
<name>A0A290Q5H2_9BACT</name>
<dbReference type="EMBL" id="CP023344">
    <property type="protein sequence ID" value="ATC63683.1"/>
    <property type="molecule type" value="Genomic_DNA"/>
</dbReference>
<evidence type="ECO:0000256" key="1">
    <source>
        <dbReference type="SAM" id="SignalP"/>
    </source>
</evidence>
<accession>A0A290Q5H2</accession>
<keyword evidence="3" id="KW-1185">Reference proteome</keyword>
<dbReference type="SUPFAM" id="SSF53850">
    <property type="entry name" value="Periplasmic binding protein-like II"/>
    <property type="match status" value="1"/>
</dbReference>
<evidence type="ECO:0000313" key="3">
    <source>
        <dbReference type="Proteomes" id="UP000217265"/>
    </source>
</evidence>
<dbReference type="KEGG" id="vbh:CMV30_06800"/>
<keyword evidence="1" id="KW-0732">Signal</keyword>
<organism evidence="2 3">
    <name type="scientific">Nibricoccus aquaticus</name>
    <dbReference type="NCBI Taxonomy" id="2576891"/>
    <lineage>
        <taxon>Bacteria</taxon>
        <taxon>Pseudomonadati</taxon>
        <taxon>Verrucomicrobiota</taxon>
        <taxon>Opitutia</taxon>
        <taxon>Opitutales</taxon>
        <taxon>Opitutaceae</taxon>
        <taxon>Nibricoccus</taxon>
    </lineage>
</organism>
<proteinExistence type="predicted"/>
<protein>
    <submittedName>
        <fullName evidence="2">Phosphate ABC transporter substrate-binding protein</fullName>
    </submittedName>
</protein>
<dbReference type="RefSeq" id="WP_096055315.1">
    <property type="nucleotide sequence ID" value="NZ_CP023344.1"/>
</dbReference>
<reference evidence="2 3" key="1">
    <citation type="submission" date="2017-09" db="EMBL/GenBank/DDBJ databases">
        <title>Complete genome sequence of Verrucomicrobial strain HZ-65, isolated from freshwater.</title>
        <authorList>
            <person name="Choi A."/>
        </authorList>
    </citation>
    <scope>NUCLEOTIDE SEQUENCE [LARGE SCALE GENOMIC DNA]</scope>
    <source>
        <strain evidence="2 3">HZ-65</strain>
    </source>
</reference>
<dbReference type="Proteomes" id="UP000217265">
    <property type="component" value="Chromosome"/>
</dbReference>